<evidence type="ECO:0000259" key="7">
    <source>
        <dbReference type="Pfam" id="PF03772"/>
    </source>
</evidence>
<feature type="transmembrane region" description="Helical" evidence="6">
    <location>
        <begin position="322"/>
        <end position="339"/>
    </location>
</feature>
<feature type="transmembrane region" description="Helical" evidence="6">
    <location>
        <begin position="346"/>
        <end position="365"/>
    </location>
</feature>
<dbReference type="Pfam" id="PF03772">
    <property type="entry name" value="Competence"/>
    <property type="match status" value="1"/>
</dbReference>
<keyword evidence="10" id="KW-1185">Reference proteome</keyword>
<evidence type="ECO:0000256" key="5">
    <source>
        <dbReference type="ARBA" id="ARBA00023136"/>
    </source>
</evidence>
<dbReference type="InterPro" id="IPR004477">
    <property type="entry name" value="ComEC_N"/>
</dbReference>
<feature type="transmembrane region" description="Helical" evidence="6">
    <location>
        <begin position="36"/>
        <end position="56"/>
    </location>
</feature>
<feature type="transmembrane region" description="Helical" evidence="6">
    <location>
        <begin position="12"/>
        <end position="30"/>
    </location>
</feature>
<comment type="subcellular location">
    <subcellularLocation>
        <location evidence="1">Cell membrane</location>
        <topology evidence="1">Multi-pass membrane protein</topology>
    </subcellularLocation>
</comment>
<dbReference type="Proteomes" id="UP000293347">
    <property type="component" value="Unassembled WGS sequence"/>
</dbReference>
<keyword evidence="3 6" id="KW-0812">Transmembrane</keyword>
<evidence type="ECO:0000256" key="6">
    <source>
        <dbReference type="SAM" id="Phobius"/>
    </source>
</evidence>
<keyword evidence="2" id="KW-1003">Cell membrane</keyword>
<protein>
    <submittedName>
        <fullName evidence="9">ComEC family competence protein</fullName>
    </submittedName>
</protein>
<feature type="domain" description="DUF4131" evidence="8">
    <location>
        <begin position="37"/>
        <end position="204"/>
    </location>
</feature>
<feature type="transmembrane region" description="Helical" evidence="6">
    <location>
        <begin position="428"/>
        <end position="453"/>
    </location>
</feature>
<dbReference type="GO" id="GO:0005886">
    <property type="term" value="C:plasma membrane"/>
    <property type="evidence" value="ECO:0007669"/>
    <property type="project" value="UniProtKB-SubCell"/>
</dbReference>
<dbReference type="InterPro" id="IPR025405">
    <property type="entry name" value="DUF4131"/>
</dbReference>
<evidence type="ECO:0000256" key="1">
    <source>
        <dbReference type="ARBA" id="ARBA00004651"/>
    </source>
</evidence>
<keyword evidence="4 6" id="KW-1133">Transmembrane helix</keyword>
<feature type="domain" description="ComEC/Rec2-related protein" evidence="7">
    <location>
        <begin position="246"/>
        <end position="508"/>
    </location>
</feature>
<organism evidence="9 10">
    <name type="scientific">Pedobacter psychroterrae</name>
    <dbReference type="NCBI Taxonomy" id="2530453"/>
    <lineage>
        <taxon>Bacteria</taxon>
        <taxon>Pseudomonadati</taxon>
        <taxon>Bacteroidota</taxon>
        <taxon>Sphingobacteriia</taxon>
        <taxon>Sphingobacteriales</taxon>
        <taxon>Sphingobacteriaceae</taxon>
        <taxon>Pedobacter</taxon>
    </lineage>
</organism>
<comment type="caution">
    <text evidence="9">The sequence shown here is derived from an EMBL/GenBank/DDBJ whole genome shotgun (WGS) entry which is preliminary data.</text>
</comment>
<proteinExistence type="predicted"/>
<dbReference type="PANTHER" id="PTHR30619">
    <property type="entry name" value="DNA INTERNALIZATION/COMPETENCE PROTEIN COMEC/REC2"/>
    <property type="match status" value="1"/>
</dbReference>
<evidence type="ECO:0000256" key="2">
    <source>
        <dbReference type="ARBA" id="ARBA00022475"/>
    </source>
</evidence>
<name>A0A4V6N5Y4_9SPHI</name>
<dbReference type="Pfam" id="PF13567">
    <property type="entry name" value="DUF4131"/>
    <property type="match status" value="1"/>
</dbReference>
<evidence type="ECO:0000313" key="9">
    <source>
        <dbReference type="EMBL" id="TCC98176.1"/>
    </source>
</evidence>
<evidence type="ECO:0000259" key="8">
    <source>
        <dbReference type="Pfam" id="PF13567"/>
    </source>
</evidence>
<evidence type="ECO:0000256" key="4">
    <source>
        <dbReference type="ARBA" id="ARBA00022989"/>
    </source>
</evidence>
<accession>A0A4V6N5Y4</accession>
<feature type="transmembrane region" description="Helical" evidence="6">
    <location>
        <begin position="266"/>
        <end position="285"/>
    </location>
</feature>
<dbReference type="PANTHER" id="PTHR30619:SF1">
    <property type="entry name" value="RECOMBINATION PROTEIN 2"/>
    <property type="match status" value="1"/>
</dbReference>
<dbReference type="InterPro" id="IPR052159">
    <property type="entry name" value="Competence_DNA_uptake"/>
</dbReference>
<sequence length="529" mass="60765">MKTSTASGTFVRILLPFAGGILLFYEQTLWNNQALITWNAAICIIMFIYLFIANLLYKRLRLYRFKGFNGLAWSVFIFFFGALWVILHNESLAEDHYANKPHQFLKIKVNDEPRLKNNILRFKAMVNVCYDHLEDDGNKASGSLMVSIATDSSNRLSLSYGDELIIPYKISTIKLPKQTSDFDYKAWLAAQNIYHQTFLRQADLIKLPGNNGHPIISFALNLRKKQVDFYRQIMKDDEAFAVAATLILGYRTDLDKETLDIYSKTGTIHALSVSGMHVGLVYLVLNWMLQFMNRRGWLSMVKLVLILISVWFYALLTGFSPSVLRSVIMLSVFIIAKSFARKTSNYNIMAFAACCLLLYDPFLIWDIGFQLSFLAVAGLIWLQPMIQNWWHIEQDWLYKIWGTVAMSLAAQLATCPFSLYYFHQFPVYFLISNLFILIPIAVLMYMGIIILLFRIEILGPAFEWLISFTNKGLTWIATLPFSSVSGIFISKTQLVVLCVTLLLFVFALSEYKKRLLFASLIGLLIFQLL</sequence>
<dbReference type="AlphaFoldDB" id="A0A4V6N5Y4"/>
<dbReference type="OrthoDB" id="9761531at2"/>
<keyword evidence="5 6" id="KW-0472">Membrane</keyword>
<dbReference type="NCBIfam" id="TIGR00360">
    <property type="entry name" value="ComEC_N-term"/>
    <property type="match status" value="1"/>
</dbReference>
<evidence type="ECO:0000256" key="3">
    <source>
        <dbReference type="ARBA" id="ARBA00022692"/>
    </source>
</evidence>
<feature type="transmembrane region" description="Helical" evidence="6">
    <location>
        <begin position="494"/>
        <end position="511"/>
    </location>
</feature>
<evidence type="ECO:0000313" key="10">
    <source>
        <dbReference type="Proteomes" id="UP000293347"/>
    </source>
</evidence>
<feature type="transmembrane region" description="Helical" evidence="6">
    <location>
        <begin position="68"/>
        <end position="87"/>
    </location>
</feature>
<gene>
    <name evidence="9" type="ORF">EZ437_18450</name>
</gene>
<dbReference type="RefSeq" id="WP_131597551.1">
    <property type="nucleotide sequence ID" value="NZ_SJSL01000007.1"/>
</dbReference>
<feature type="transmembrane region" description="Helical" evidence="6">
    <location>
        <begin position="297"/>
        <end position="316"/>
    </location>
</feature>
<dbReference type="EMBL" id="SJSL01000007">
    <property type="protein sequence ID" value="TCC98176.1"/>
    <property type="molecule type" value="Genomic_DNA"/>
</dbReference>
<feature type="transmembrane region" description="Helical" evidence="6">
    <location>
        <begin position="402"/>
        <end position="422"/>
    </location>
</feature>
<reference evidence="9 10" key="1">
    <citation type="submission" date="2019-02" db="EMBL/GenBank/DDBJ databases">
        <title>Pedobacter sp. RP-1-14 sp. nov., isolated from Arctic soil.</title>
        <authorList>
            <person name="Dahal R.H."/>
        </authorList>
    </citation>
    <scope>NUCLEOTIDE SEQUENCE [LARGE SCALE GENOMIC DNA]</scope>
    <source>
        <strain evidence="9 10">RP-1-14</strain>
    </source>
</reference>